<protein>
    <recommendedName>
        <fullName evidence="8">POPDC1-3 domain-containing protein</fullName>
    </recommendedName>
</protein>
<keyword evidence="4 7" id="KW-0812">Transmembrane</keyword>
<evidence type="ECO:0000313" key="9">
    <source>
        <dbReference type="EMBL" id="KAK7108622.1"/>
    </source>
</evidence>
<gene>
    <name evidence="9" type="ORF">V1264_016322</name>
</gene>
<evidence type="ECO:0000256" key="3">
    <source>
        <dbReference type="ARBA" id="ARBA00022475"/>
    </source>
</evidence>
<sequence length="385" mass="42936">MTNASLMVTAAPAVTSPMLELLANAHAFLPDANNNNNHNIINLSSMAFNSSSTPRAYRTATTIMREGGGELGPGGEAGDAGSCLDWQDAQHILFQLANLCMAVSFLTPVSFRFHLLFLRCLLLLAFLLFLLWAGLFICMPDVLGWNLVFFLLNGAHIGWLLYRHLPSRLPASHAALYTKVFKPVRVTQEEFLDLCQLGSLQEMSKGGLYAVESLTRCGRRVSVLIKGRLKVTYQRLFLHHIEVNQFVDAEEYDACTLHQSAFDKYQVTIAATTQSVLLTWDYQTLNNHLSSHPFMKTLFYYLIGKDVCSHLYAVQEQLMQAPEYMTTLTSRQSSMVNVRSCLAAHDSSASLARMADFTGYKQLSEFESSSVATQRTSQNTVETCV</sequence>
<feature type="transmembrane region" description="Helical" evidence="7">
    <location>
        <begin position="143"/>
        <end position="162"/>
    </location>
</feature>
<dbReference type="GO" id="GO:0051146">
    <property type="term" value="P:striated muscle cell differentiation"/>
    <property type="evidence" value="ECO:0007669"/>
    <property type="project" value="TreeGrafter"/>
</dbReference>
<feature type="domain" description="POPDC1-3" evidence="8">
    <location>
        <begin position="89"/>
        <end position="316"/>
    </location>
</feature>
<dbReference type="GO" id="GO:0030552">
    <property type="term" value="F:cAMP binding"/>
    <property type="evidence" value="ECO:0007669"/>
    <property type="project" value="TreeGrafter"/>
</dbReference>
<dbReference type="EMBL" id="JBAMIC010000004">
    <property type="protein sequence ID" value="KAK7108622.1"/>
    <property type="molecule type" value="Genomic_DNA"/>
</dbReference>
<proteinExistence type="predicted"/>
<dbReference type="GO" id="GO:0007507">
    <property type="term" value="P:heart development"/>
    <property type="evidence" value="ECO:0007669"/>
    <property type="project" value="TreeGrafter"/>
</dbReference>
<feature type="transmembrane region" description="Helical" evidence="7">
    <location>
        <begin position="116"/>
        <end position="137"/>
    </location>
</feature>
<evidence type="ECO:0000256" key="6">
    <source>
        <dbReference type="ARBA" id="ARBA00023136"/>
    </source>
</evidence>
<dbReference type="PANTHER" id="PTHR12101:SF17">
    <property type="entry name" value="BLOOD VESSEL EPICARDIAL SUBSTANCE"/>
    <property type="match status" value="1"/>
</dbReference>
<dbReference type="Proteomes" id="UP001374579">
    <property type="component" value="Unassembled WGS sequence"/>
</dbReference>
<evidence type="ECO:0000256" key="4">
    <source>
        <dbReference type="ARBA" id="ARBA00022692"/>
    </source>
</evidence>
<comment type="subcellular location">
    <subcellularLocation>
        <location evidence="2">Cell membrane</location>
    </subcellularLocation>
    <subcellularLocation>
        <location evidence="1">Membrane</location>
        <topology evidence="1">Multi-pass membrane protein</topology>
    </subcellularLocation>
</comment>
<evidence type="ECO:0000256" key="5">
    <source>
        <dbReference type="ARBA" id="ARBA00022989"/>
    </source>
</evidence>
<evidence type="ECO:0000259" key="8">
    <source>
        <dbReference type="Pfam" id="PF04831"/>
    </source>
</evidence>
<evidence type="ECO:0000256" key="2">
    <source>
        <dbReference type="ARBA" id="ARBA00004236"/>
    </source>
</evidence>
<dbReference type="InterPro" id="IPR055272">
    <property type="entry name" value="POPDC1-3_dom"/>
</dbReference>
<evidence type="ECO:0000313" key="10">
    <source>
        <dbReference type="Proteomes" id="UP001374579"/>
    </source>
</evidence>
<name>A0AAN9BN26_9CAEN</name>
<dbReference type="PANTHER" id="PTHR12101">
    <property type="entry name" value="POPEYE DOMAIN CONTAINING PROTEIN"/>
    <property type="match status" value="1"/>
</dbReference>
<keyword evidence="10" id="KW-1185">Reference proteome</keyword>
<evidence type="ECO:0000256" key="1">
    <source>
        <dbReference type="ARBA" id="ARBA00004141"/>
    </source>
</evidence>
<organism evidence="9 10">
    <name type="scientific">Littorina saxatilis</name>
    <dbReference type="NCBI Taxonomy" id="31220"/>
    <lineage>
        <taxon>Eukaryota</taxon>
        <taxon>Metazoa</taxon>
        <taxon>Spiralia</taxon>
        <taxon>Lophotrochozoa</taxon>
        <taxon>Mollusca</taxon>
        <taxon>Gastropoda</taxon>
        <taxon>Caenogastropoda</taxon>
        <taxon>Littorinimorpha</taxon>
        <taxon>Littorinoidea</taxon>
        <taxon>Littorinidae</taxon>
        <taxon>Littorina</taxon>
    </lineage>
</organism>
<dbReference type="Pfam" id="PF04831">
    <property type="entry name" value="POPDC1-3"/>
    <property type="match status" value="1"/>
</dbReference>
<keyword evidence="6 7" id="KW-0472">Membrane</keyword>
<comment type="caution">
    <text evidence="9">The sequence shown here is derived from an EMBL/GenBank/DDBJ whole genome shotgun (WGS) entry which is preliminary data.</text>
</comment>
<evidence type="ECO:0000256" key="7">
    <source>
        <dbReference type="SAM" id="Phobius"/>
    </source>
</evidence>
<dbReference type="AlphaFoldDB" id="A0AAN9BN26"/>
<keyword evidence="3" id="KW-1003">Cell membrane</keyword>
<accession>A0AAN9BN26</accession>
<keyword evidence="5 7" id="KW-1133">Transmembrane helix</keyword>
<dbReference type="GO" id="GO:0042391">
    <property type="term" value="P:regulation of membrane potential"/>
    <property type="evidence" value="ECO:0007669"/>
    <property type="project" value="TreeGrafter"/>
</dbReference>
<dbReference type="InterPro" id="IPR006916">
    <property type="entry name" value="POPDC1-3"/>
</dbReference>
<reference evidence="9 10" key="1">
    <citation type="submission" date="2024-02" db="EMBL/GenBank/DDBJ databases">
        <title>Chromosome-scale genome assembly of the rough periwinkle Littorina saxatilis.</title>
        <authorList>
            <person name="De Jode A."/>
            <person name="Faria R."/>
            <person name="Formenti G."/>
            <person name="Sims Y."/>
            <person name="Smith T.P."/>
            <person name="Tracey A."/>
            <person name="Wood J.M.D."/>
            <person name="Zagrodzka Z.B."/>
            <person name="Johannesson K."/>
            <person name="Butlin R.K."/>
            <person name="Leder E.H."/>
        </authorList>
    </citation>
    <scope>NUCLEOTIDE SEQUENCE [LARGE SCALE GENOMIC DNA]</scope>
    <source>
        <strain evidence="9">Snail1</strain>
        <tissue evidence="9">Muscle</tissue>
    </source>
</reference>
<dbReference type="GO" id="GO:0042383">
    <property type="term" value="C:sarcolemma"/>
    <property type="evidence" value="ECO:0007669"/>
    <property type="project" value="TreeGrafter"/>
</dbReference>